<comment type="caution">
    <text evidence="10">The sequence shown here is derived from an EMBL/GenBank/DDBJ whole genome shotgun (WGS) entry which is preliminary data.</text>
</comment>
<evidence type="ECO:0000259" key="8">
    <source>
        <dbReference type="PROSITE" id="PS50090"/>
    </source>
</evidence>
<evidence type="ECO:0000313" key="10">
    <source>
        <dbReference type="EMBL" id="KAA3482438.1"/>
    </source>
</evidence>
<dbReference type="EMBL" id="SMMG02000002">
    <property type="protein sequence ID" value="KAA3482438.1"/>
    <property type="molecule type" value="Genomic_DNA"/>
</dbReference>
<dbReference type="PROSITE" id="PS50090">
    <property type="entry name" value="MYB_LIKE"/>
    <property type="match status" value="2"/>
</dbReference>
<evidence type="ECO:0000256" key="5">
    <source>
        <dbReference type="ARBA" id="ARBA00023163"/>
    </source>
</evidence>
<evidence type="ECO:0000313" key="11">
    <source>
        <dbReference type="Proteomes" id="UP000325315"/>
    </source>
</evidence>
<dbReference type="AlphaFoldDB" id="A0A5B6WME8"/>
<keyword evidence="2" id="KW-0677">Repeat</keyword>
<dbReference type="FunFam" id="1.10.10.60:FF:000344">
    <property type="entry name" value="Transcription factor MYB44"/>
    <property type="match status" value="1"/>
</dbReference>
<dbReference type="OrthoDB" id="2143914at2759"/>
<feature type="compositionally biased region" description="Low complexity" evidence="7">
    <location>
        <begin position="145"/>
        <end position="159"/>
    </location>
</feature>
<evidence type="ECO:0000256" key="6">
    <source>
        <dbReference type="ARBA" id="ARBA00023242"/>
    </source>
</evidence>
<dbReference type="GO" id="GO:0005634">
    <property type="term" value="C:nucleus"/>
    <property type="evidence" value="ECO:0007669"/>
    <property type="project" value="UniProtKB-SubCell"/>
</dbReference>
<dbReference type="GO" id="GO:0000978">
    <property type="term" value="F:RNA polymerase II cis-regulatory region sequence-specific DNA binding"/>
    <property type="evidence" value="ECO:0007669"/>
    <property type="project" value="TreeGrafter"/>
</dbReference>
<keyword evidence="4" id="KW-0238">DNA-binding</keyword>
<accession>A0A5B6WME8</accession>
<feature type="domain" description="Myb-like" evidence="8">
    <location>
        <begin position="20"/>
        <end position="71"/>
    </location>
</feature>
<keyword evidence="3" id="KW-0805">Transcription regulation</keyword>
<keyword evidence="11" id="KW-1185">Reference proteome</keyword>
<dbReference type="InterPro" id="IPR001005">
    <property type="entry name" value="SANT/Myb"/>
</dbReference>
<dbReference type="InterPro" id="IPR017930">
    <property type="entry name" value="Myb_dom"/>
</dbReference>
<evidence type="ECO:0000256" key="4">
    <source>
        <dbReference type="ARBA" id="ARBA00023125"/>
    </source>
</evidence>
<evidence type="ECO:0000256" key="1">
    <source>
        <dbReference type="ARBA" id="ARBA00004123"/>
    </source>
</evidence>
<organism evidence="10 11">
    <name type="scientific">Gossypium australe</name>
    <dbReference type="NCBI Taxonomy" id="47621"/>
    <lineage>
        <taxon>Eukaryota</taxon>
        <taxon>Viridiplantae</taxon>
        <taxon>Streptophyta</taxon>
        <taxon>Embryophyta</taxon>
        <taxon>Tracheophyta</taxon>
        <taxon>Spermatophyta</taxon>
        <taxon>Magnoliopsida</taxon>
        <taxon>eudicotyledons</taxon>
        <taxon>Gunneridae</taxon>
        <taxon>Pentapetalae</taxon>
        <taxon>rosids</taxon>
        <taxon>malvids</taxon>
        <taxon>Malvales</taxon>
        <taxon>Malvaceae</taxon>
        <taxon>Malvoideae</taxon>
        <taxon>Gossypium</taxon>
    </lineage>
</organism>
<dbReference type="Pfam" id="PF00249">
    <property type="entry name" value="Myb_DNA-binding"/>
    <property type="match status" value="2"/>
</dbReference>
<reference evidence="11" key="1">
    <citation type="journal article" date="2019" name="Plant Biotechnol. J.">
        <title>Genome sequencing of the Australian wild diploid species Gossypium australe highlights disease resistance and delayed gland morphogenesis.</title>
        <authorList>
            <person name="Cai Y."/>
            <person name="Cai X."/>
            <person name="Wang Q."/>
            <person name="Wang P."/>
            <person name="Zhang Y."/>
            <person name="Cai C."/>
            <person name="Xu Y."/>
            <person name="Wang K."/>
            <person name="Zhou Z."/>
            <person name="Wang C."/>
            <person name="Geng S."/>
            <person name="Li B."/>
            <person name="Dong Q."/>
            <person name="Hou Y."/>
            <person name="Wang H."/>
            <person name="Ai P."/>
            <person name="Liu Z."/>
            <person name="Yi F."/>
            <person name="Sun M."/>
            <person name="An G."/>
            <person name="Cheng J."/>
            <person name="Zhang Y."/>
            <person name="Shi Q."/>
            <person name="Xie Y."/>
            <person name="Shi X."/>
            <person name="Chang Y."/>
            <person name="Huang F."/>
            <person name="Chen Y."/>
            <person name="Hong S."/>
            <person name="Mi L."/>
            <person name="Sun Q."/>
            <person name="Zhang L."/>
            <person name="Zhou B."/>
            <person name="Peng R."/>
            <person name="Zhang X."/>
            <person name="Liu F."/>
        </authorList>
    </citation>
    <scope>NUCLEOTIDE SEQUENCE [LARGE SCALE GENOMIC DNA]</scope>
    <source>
        <strain evidence="11">cv. PA1801</strain>
    </source>
</reference>
<evidence type="ECO:0000256" key="3">
    <source>
        <dbReference type="ARBA" id="ARBA00023015"/>
    </source>
</evidence>
<dbReference type="Proteomes" id="UP000325315">
    <property type="component" value="Unassembled WGS sequence"/>
</dbReference>
<dbReference type="CDD" id="cd00167">
    <property type="entry name" value="SANT"/>
    <property type="match status" value="2"/>
</dbReference>
<dbReference type="PROSITE" id="PS51294">
    <property type="entry name" value="HTH_MYB"/>
    <property type="match status" value="2"/>
</dbReference>
<proteinExistence type="predicted"/>
<dbReference type="SUPFAM" id="SSF46689">
    <property type="entry name" value="Homeodomain-like"/>
    <property type="match status" value="1"/>
</dbReference>
<protein>
    <submittedName>
        <fullName evidence="10">Myb-like protein B</fullName>
    </submittedName>
</protein>
<comment type="subcellular location">
    <subcellularLocation>
        <location evidence="1">Nucleus</location>
    </subcellularLocation>
</comment>
<feature type="domain" description="Myb-like" evidence="8">
    <location>
        <begin position="72"/>
        <end position="122"/>
    </location>
</feature>
<evidence type="ECO:0000259" key="9">
    <source>
        <dbReference type="PROSITE" id="PS51294"/>
    </source>
</evidence>
<dbReference type="PANTHER" id="PTHR45614">
    <property type="entry name" value="MYB PROTEIN-RELATED"/>
    <property type="match status" value="1"/>
</dbReference>
<feature type="domain" description="HTH myb-type" evidence="9">
    <location>
        <begin position="77"/>
        <end position="126"/>
    </location>
</feature>
<sequence>MLAYVATLKVIQLNKAMDQDIDRVKGPWGPEEDESLRKLVQLHGPRNWSLISRSIPGRSGKSCRLRWCNQLSPEVAHRPFTAEEDEIIIEAHAKFGNKWATIARLLNGRTDNAVKNHWNSTLKRRRSAEDGDSVQESERRSSKFPRSGSISNPGSPSGSDVSDLGLSIAESTPHSRVSTALTLGRSWSDELVELNNDNSCTDKELGSVAEKHDNGTKTASLGTELLAAMQEMIRKEVRNCMAEFGQLGFWLGYVGKQLTCGWLHPARGEDGRGVERTIVLDSPIDEVMVVLLLLRNLRIGVKCWRRREV</sequence>
<dbReference type="Gene3D" id="1.10.10.60">
    <property type="entry name" value="Homeodomain-like"/>
    <property type="match status" value="2"/>
</dbReference>
<evidence type="ECO:0000256" key="7">
    <source>
        <dbReference type="SAM" id="MobiDB-lite"/>
    </source>
</evidence>
<keyword evidence="6" id="KW-0539">Nucleus</keyword>
<dbReference type="InterPro" id="IPR050560">
    <property type="entry name" value="MYB_TF"/>
</dbReference>
<name>A0A5B6WME8_9ROSI</name>
<dbReference type="InterPro" id="IPR009057">
    <property type="entry name" value="Homeodomain-like_sf"/>
</dbReference>
<gene>
    <name evidence="10" type="primary">mybl2</name>
    <name evidence="10" type="ORF">EPI10_004684</name>
</gene>
<keyword evidence="5" id="KW-0804">Transcription</keyword>
<feature type="domain" description="HTH myb-type" evidence="9">
    <location>
        <begin position="20"/>
        <end position="75"/>
    </location>
</feature>
<feature type="region of interest" description="Disordered" evidence="7">
    <location>
        <begin position="117"/>
        <end position="165"/>
    </location>
</feature>
<dbReference type="SMART" id="SM00717">
    <property type="entry name" value="SANT"/>
    <property type="match status" value="2"/>
</dbReference>
<dbReference type="PANTHER" id="PTHR45614:SF245">
    <property type="entry name" value="TRANSCRIPTION FACTOR MYB44-LIKE"/>
    <property type="match status" value="1"/>
</dbReference>
<evidence type="ECO:0000256" key="2">
    <source>
        <dbReference type="ARBA" id="ARBA00022737"/>
    </source>
</evidence>
<dbReference type="GO" id="GO:0000981">
    <property type="term" value="F:DNA-binding transcription factor activity, RNA polymerase II-specific"/>
    <property type="evidence" value="ECO:0007669"/>
    <property type="project" value="TreeGrafter"/>
</dbReference>
<dbReference type="FunFam" id="1.10.10.60:FF:000060">
    <property type="entry name" value="MYB transcription factor"/>
    <property type="match status" value="1"/>
</dbReference>